<evidence type="ECO:0000256" key="1">
    <source>
        <dbReference type="ARBA" id="ARBA00022603"/>
    </source>
</evidence>
<dbReference type="PROSITE" id="PS51683">
    <property type="entry name" value="SAM_OMT_II"/>
    <property type="match status" value="1"/>
</dbReference>
<evidence type="ECO:0000259" key="5">
    <source>
        <dbReference type="Pfam" id="PF00891"/>
    </source>
</evidence>
<accession>A0AAW2MAD7</accession>
<dbReference type="PANTHER" id="PTHR11746">
    <property type="entry name" value="O-METHYLTRANSFERASE"/>
    <property type="match status" value="1"/>
</dbReference>
<comment type="similarity">
    <text evidence="4">Belongs to the class I-like SAM-binding methyltransferase superfamily. Cation-independent O-methyltransferase family. COMT subfamily.</text>
</comment>
<dbReference type="GO" id="GO:0008757">
    <property type="term" value="F:S-adenosylmethionine-dependent methyltransferase activity"/>
    <property type="evidence" value="ECO:0007669"/>
    <property type="project" value="UniProtKB-ARBA"/>
</dbReference>
<dbReference type="InterPro" id="IPR001077">
    <property type="entry name" value="COMT_C"/>
</dbReference>
<name>A0AAW2MAD7_9LAMI</name>
<gene>
    <name evidence="7" type="ORF">Scaly_2251800</name>
</gene>
<evidence type="ECO:0000313" key="7">
    <source>
        <dbReference type="EMBL" id="KAL0328192.1"/>
    </source>
</evidence>
<dbReference type="EMBL" id="JACGWM010000014">
    <property type="protein sequence ID" value="KAL0328192.1"/>
    <property type="molecule type" value="Genomic_DNA"/>
</dbReference>
<dbReference type="FunFam" id="1.10.10.10:FF:000213">
    <property type="entry name" value="Coniferyl alcohol 9-O-methyltransferase"/>
    <property type="match status" value="1"/>
</dbReference>
<dbReference type="InterPro" id="IPR029063">
    <property type="entry name" value="SAM-dependent_MTases_sf"/>
</dbReference>
<dbReference type="InterPro" id="IPR012967">
    <property type="entry name" value="COMT_dimerisation"/>
</dbReference>
<proteinExistence type="inferred from homology"/>
<dbReference type="GO" id="GO:0032259">
    <property type="term" value="P:methylation"/>
    <property type="evidence" value="ECO:0007669"/>
    <property type="project" value="UniProtKB-KW"/>
</dbReference>
<dbReference type="InterPro" id="IPR036390">
    <property type="entry name" value="WH_DNA-bd_sf"/>
</dbReference>
<evidence type="ECO:0000259" key="6">
    <source>
        <dbReference type="Pfam" id="PF08100"/>
    </source>
</evidence>
<feature type="domain" description="O-methyltransferase C-terminal" evidence="5">
    <location>
        <begin position="132"/>
        <end position="260"/>
    </location>
</feature>
<dbReference type="GO" id="GO:0046983">
    <property type="term" value="F:protein dimerization activity"/>
    <property type="evidence" value="ECO:0007669"/>
    <property type="project" value="InterPro"/>
</dbReference>
<dbReference type="InterPro" id="IPR016461">
    <property type="entry name" value="COMT-like"/>
</dbReference>
<evidence type="ECO:0000256" key="2">
    <source>
        <dbReference type="ARBA" id="ARBA00022679"/>
    </source>
</evidence>
<dbReference type="AlphaFoldDB" id="A0AAW2MAD7"/>
<dbReference type="GO" id="GO:0008171">
    <property type="term" value="F:O-methyltransferase activity"/>
    <property type="evidence" value="ECO:0007669"/>
    <property type="project" value="InterPro"/>
</dbReference>
<dbReference type="SUPFAM" id="SSF46785">
    <property type="entry name" value="Winged helix' DNA-binding domain"/>
    <property type="match status" value="1"/>
</dbReference>
<dbReference type="Gene3D" id="1.10.10.10">
    <property type="entry name" value="Winged helix-like DNA-binding domain superfamily/Winged helix DNA-binding domain"/>
    <property type="match status" value="1"/>
</dbReference>
<comment type="caution">
    <text evidence="7">The sequence shown here is derived from an EMBL/GenBank/DDBJ whole genome shotgun (WGS) entry which is preliminary data.</text>
</comment>
<dbReference type="Pfam" id="PF00891">
    <property type="entry name" value="Methyltransf_2"/>
    <property type="match status" value="1"/>
</dbReference>
<feature type="domain" description="O-methyltransferase dimerisation" evidence="6">
    <location>
        <begin position="22"/>
        <end position="110"/>
    </location>
</feature>
<keyword evidence="1" id="KW-0489">Methyltransferase</keyword>
<keyword evidence="2" id="KW-0808">Transferase</keyword>
<reference evidence="7" key="2">
    <citation type="journal article" date="2024" name="Plant">
        <title>Genomic evolution and insights into agronomic trait innovations of Sesamum species.</title>
        <authorList>
            <person name="Miao H."/>
            <person name="Wang L."/>
            <person name="Qu L."/>
            <person name="Liu H."/>
            <person name="Sun Y."/>
            <person name="Le M."/>
            <person name="Wang Q."/>
            <person name="Wei S."/>
            <person name="Zheng Y."/>
            <person name="Lin W."/>
            <person name="Duan Y."/>
            <person name="Cao H."/>
            <person name="Xiong S."/>
            <person name="Wang X."/>
            <person name="Wei L."/>
            <person name="Li C."/>
            <person name="Ma Q."/>
            <person name="Ju M."/>
            <person name="Zhao R."/>
            <person name="Li G."/>
            <person name="Mu C."/>
            <person name="Tian Q."/>
            <person name="Mei H."/>
            <person name="Zhang T."/>
            <person name="Gao T."/>
            <person name="Zhang H."/>
        </authorList>
    </citation>
    <scope>NUCLEOTIDE SEQUENCE</scope>
    <source>
        <strain evidence="7">KEN8</strain>
    </source>
</reference>
<evidence type="ECO:0000256" key="3">
    <source>
        <dbReference type="ARBA" id="ARBA00022691"/>
    </source>
</evidence>
<reference evidence="7" key="1">
    <citation type="submission" date="2020-06" db="EMBL/GenBank/DDBJ databases">
        <authorList>
            <person name="Li T."/>
            <person name="Hu X."/>
            <person name="Zhang T."/>
            <person name="Song X."/>
            <person name="Zhang H."/>
            <person name="Dai N."/>
            <person name="Sheng W."/>
            <person name="Hou X."/>
            <person name="Wei L."/>
        </authorList>
    </citation>
    <scope>NUCLEOTIDE SEQUENCE</scope>
    <source>
        <strain evidence="7">KEN8</strain>
        <tissue evidence="7">Leaf</tissue>
    </source>
</reference>
<evidence type="ECO:0000256" key="4">
    <source>
        <dbReference type="ARBA" id="ARBA00034481"/>
    </source>
</evidence>
<dbReference type="SUPFAM" id="SSF53335">
    <property type="entry name" value="S-adenosyl-L-methionine-dependent methyltransferases"/>
    <property type="match status" value="1"/>
</dbReference>
<sequence length="264" mass="29424">MSLPNNEELTTEQLLHAQAHVWNHLFSFINSISLKCAVQLRIPDIIHNHGKPMTLSQLLDALPIPHVKSPFLYRLMRILLHSEFFVKIDVSDNDEDERYWLTPASLLLLRNAPLTVAPIVQLVLDPLMAKPFDHISEWLVSGSHSTAFEMVHGRTLWELAGQEPGLNNLFNEATSSDSRVLAHVLLRDCKYVFEGIKSLVDVGGGTGTTAKAIGDAFPNMKCIVLDLPHVVFGMEGTNSLTYVAGDMFEAIPSVDVVFLKVQKF</sequence>
<organism evidence="7">
    <name type="scientific">Sesamum calycinum</name>
    <dbReference type="NCBI Taxonomy" id="2727403"/>
    <lineage>
        <taxon>Eukaryota</taxon>
        <taxon>Viridiplantae</taxon>
        <taxon>Streptophyta</taxon>
        <taxon>Embryophyta</taxon>
        <taxon>Tracheophyta</taxon>
        <taxon>Spermatophyta</taxon>
        <taxon>Magnoliopsida</taxon>
        <taxon>eudicotyledons</taxon>
        <taxon>Gunneridae</taxon>
        <taxon>Pentapetalae</taxon>
        <taxon>asterids</taxon>
        <taxon>lamiids</taxon>
        <taxon>Lamiales</taxon>
        <taxon>Pedaliaceae</taxon>
        <taxon>Sesamum</taxon>
    </lineage>
</organism>
<protein>
    <submittedName>
        <fullName evidence="7">Chavicol O-methyltransferase</fullName>
    </submittedName>
</protein>
<dbReference type="InterPro" id="IPR036388">
    <property type="entry name" value="WH-like_DNA-bd_sf"/>
</dbReference>
<dbReference type="Gene3D" id="3.40.50.150">
    <property type="entry name" value="Vaccinia Virus protein VP39"/>
    <property type="match status" value="1"/>
</dbReference>
<keyword evidence="3" id="KW-0949">S-adenosyl-L-methionine</keyword>
<dbReference type="Pfam" id="PF08100">
    <property type="entry name" value="Dimerisation"/>
    <property type="match status" value="1"/>
</dbReference>